<name>A0ABV6YNE2_UNCEI</name>
<gene>
    <name evidence="1" type="ORF">ACFL2Z_01570</name>
</gene>
<protein>
    <submittedName>
        <fullName evidence="1">Uncharacterized protein</fullName>
    </submittedName>
</protein>
<comment type="caution">
    <text evidence="1">The sequence shown here is derived from an EMBL/GenBank/DDBJ whole genome shotgun (WGS) entry which is preliminary data.</text>
</comment>
<dbReference type="Proteomes" id="UP001594288">
    <property type="component" value="Unassembled WGS sequence"/>
</dbReference>
<keyword evidence="2" id="KW-1185">Reference proteome</keyword>
<reference evidence="1 2" key="1">
    <citation type="submission" date="2024-09" db="EMBL/GenBank/DDBJ databases">
        <authorList>
            <person name="D'Angelo T."/>
        </authorList>
    </citation>
    <scope>NUCLEOTIDE SEQUENCE [LARGE SCALE GENOMIC DNA]</scope>
    <source>
        <strain evidence="1">SAG AM-311-F02</strain>
    </source>
</reference>
<evidence type="ECO:0000313" key="2">
    <source>
        <dbReference type="Proteomes" id="UP001594288"/>
    </source>
</evidence>
<dbReference type="EMBL" id="JBHPEI010000014">
    <property type="protein sequence ID" value="MFC1799584.1"/>
    <property type="molecule type" value="Genomic_DNA"/>
</dbReference>
<organism evidence="1 2">
    <name type="scientific">Eiseniibacteriota bacterium</name>
    <dbReference type="NCBI Taxonomy" id="2212470"/>
    <lineage>
        <taxon>Bacteria</taxon>
        <taxon>Candidatus Eiseniibacteriota</taxon>
    </lineage>
</organism>
<proteinExistence type="predicted"/>
<evidence type="ECO:0000313" key="1">
    <source>
        <dbReference type="EMBL" id="MFC1799584.1"/>
    </source>
</evidence>
<sequence length="859" mass="88865">MRYVTVVLVLTVLLSAGTVALGEVPHLINYQGVLTDSGDLPLTGQYDLTFSVYPDSMQATSYLWTEDHLDVDVDNGLFNVILGGSATLFDGLFEYPELWMGITVEGGAEMVPRMKMTSVPWAMRAAIADSVAGGGSGADADWVIDGTDMHTGPSVTGNVGIGVSDPARKFHIRGSGFRYDRDANSAFFSLHRFPSGDFTTPWKGFMFAVDAYGPNDGTFRISDWDTSLSGGSTTRLLIDTDGDVGIGTATPSAKLDIAGEIKVEGFTMPTGAVNGYVLKSNASGTGTWQSVGSTITDDDWIIDGDDIYTAQSGDVGIGASPSRGRFCVYADQGNAAYLSNLGPDYNQDLYLCSEEYVIDATGDVAISAVADSIGIITMHDPTGIYAKLATATYAVRGVNRVGGGTRQVELATEHFAVYGESDSCGIYGYSEGSSGANSIGVMGQCLTGTGVYGKVGDGQAGVLGEALFTYGVHGVCTGNGNEGILGAPGYGIYGQSQDDPAVWGYSVHAEGVKGYTTDGYGVKAYANDGYGVYSTVTLQAARGVYAKNLGSNSEAYLAGDGYSVYGENVNTGHYGYIADADYGVYGSHPGSNSEGYIGGAYGVYGRNTSSGNFGALGAATYAGYFDGDITVKSKTTNNAPVEVLASDGSDLLKVNETSGGAGSLTLCDADGTVQVTVSSTSFTSFNGGNVGINVGVPTERLTVKGNILILSEYDGSSILELGEGLDYAEGFDVTEAAGIEAGTVLSIDPENPGNLTKSTRAYDSRVAGIVAGGKGLGSGVRLGVDNFDHDVALAGRVYCKVIATDGAIEPGDLLTTSDVPGFAMKAEDPGRSQGAILGKAMEPLARGEVGEILVLVALQ</sequence>
<accession>A0ABV6YNE2</accession>